<feature type="compositionally biased region" description="Low complexity" evidence="2">
    <location>
        <begin position="418"/>
        <end position="443"/>
    </location>
</feature>
<protein>
    <submittedName>
        <fullName evidence="3">Uncharacterized protein</fullName>
    </submittedName>
</protein>
<reference evidence="3" key="1">
    <citation type="submission" date="2021-12" db="EMBL/GenBank/DDBJ databases">
        <title>Prjna785345.</title>
        <authorList>
            <person name="Rujirawat T."/>
            <person name="Krajaejun T."/>
        </authorList>
    </citation>
    <scope>NUCLEOTIDE SEQUENCE</scope>
    <source>
        <strain evidence="3">Pi057C3</strain>
    </source>
</reference>
<evidence type="ECO:0000256" key="2">
    <source>
        <dbReference type="SAM" id="MobiDB-lite"/>
    </source>
</evidence>
<gene>
    <name evidence="3" type="ORF">P43SY_009305</name>
</gene>
<organism evidence="3 4">
    <name type="scientific">Pythium insidiosum</name>
    <name type="common">Pythiosis disease agent</name>
    <dbReference type="NCBI Taxonomy" id="114742"/>
    <lineage>
        <taxon>Eukaryota</taxon>
        <taxon>Sar</taxon>
        <taxon>Stramenopiles</taxon>
        <taxon>Oomycota</taxon>
        <taxon>Peronosporomycetes</taxon>
        <taxon>Pythiales</taxon>
        <taxon>Pythiaceae</taxon>
        <taxon>Pythium</taxon>
    </lineage>
</organism>
<feature type="region of interest" description="Disordered" evidence="2">
    <location>
        <begin position="29"/>
        <end position="56"/>
    </location>
</feature>
<proteinExistence type="predicted"/>
<dbReference type="EMBL" id="JAKCXM010000249">
    <property type="protein sequence ID" value="KAJ0397498.1"/>
    <property type="molecule type" value="Genomic_DNA"/>
</dbReference>
<feature type="compositionally biased region" description="Low complexity" evidence="2">
    <location>
        <begin position="401"/>
        <end position="410"/>
    </location>
</feature>
<evidence type="ECO:0000256" key="1">
    <source>
        <dbReference type="SAM" id="Coils"/>
    </source>
</evidence>
<keyword evidence="1" id="KW-0175">Coiled coil</keyword>
<keyword evidence="4" id="KW-1185">Reference proteome</keyword>
<feature type="region of interest" description="Disordered" evidence="2">
    <location>
        <begin position="782"/>
        <end position="823"/>
    </location>
</feature>
<feature type="compositionally biased region" description="Acidic residues" evidence="2">
    <location>
        <begin position="793"/>
        <end position="810"/>
    </location>
</feature>
<evidence type="ECO:0000313" key="4">
    <source>
        <dbReference type="Proteomes" id="UP001209570"/>
    </source>
</evidence>
<feature type="region of interest" description="Disordered" evidence="2">
    <location>
        <begin position="356"/>
        <end position="459"/>
    </location>
</feature>
<sequence>MYPPGDAAPPAPVVSSGAVAPVLRVHVPASSRSPAPSPGSSTPASTPTSVLPPASAGSTALTSVFADLIASSGVSLNPPNLHLAREELAQRVSDFLDQRVSVDVGQLQVNWLDPVCELVGSALAVPGDDVEADLSRMLLLDRRVDTPVDTRRQALKEVTDALRLYSSLRSHYGDHQLEERTLRTLQVTSWLSHLTAALIPLVAVLEAQLDSPGIDLGESLDAQGLFTLARASAAECRLDVALAEVRRLEGHAAQLQADLEDTQDALASMTIRDRSLLHRMADASTAASASGDVPAGRFRRQLARVQAELDAVRRRHTLSAAQLDHVYRFCWEHGASAGDDAESWWRLLRACASDDPALVPPDDDDAAGSTADDDDDGAGNDPASTRKTGGGSAKPAPSPVAEAKAALLAAVSPRRRAGSAATSPAPAASGPAPGPADVPAAGGDTDDPASFVPDPEPTPPAHLVASPMKHGLAGAVYQSTVTVPAAPANEPVTDVVFRRVPYPQPRGTVRSQSRFLPVPDMDTKQRPVVQGLATQKLAQTIFFPNYEVAKTLGQRAQRRIGTGATVLRNYYDVLAGAPWDAMWFGRFRHFYLVDPTQLSKAQVDWVFDVFRFMFAFRQALWVRNHWLYFGRTTELGPANIRRATAATEVIKAWRDLERRMPAGMTRMIFHEPAIWTVAAKPCAWVPAPVMPGRTLADQLRQLDREEPIRCYWSQDDETRGRFVEALIPPLVARLDSLGGQCWELPGPWSRADYCPQPLDEKTVGTPGVDFYCPGYAPPALPPPLELSAGGLDGEGDGDDEDVDVDAEADDAGTRVAAAGPSSI</sequence>
<evidence type="ECO:0000313" key="3">
    <source>
        <dbReference type="EMBL" id="KAJ0397498.1"/>
    </source>
</evidence>
<name>A0AAD5Q6Y7_PYTIN</name>
<accession>A0AAD5Q6Y7</accession>
<comment type="caution">
    <text evidence="3">The sequence shown here is derived from an EMBL/GenBank/DDBJ whole genome shotgun (WGS) entry which is preliminary data.</text>
</comment>
<feature type="compositionally biased region" description="Acidic residues" evidence="2">
    <location>
        <begin position="361"/>
        <end position="378"/>
    </location>
</feature>
<feature type="coiled-coil region" evidence="1">
    <location>
        <begin position="238"/>
        <end position="315"/>
    </location>
</feature>
<dbReference type="Proteomes" id="UP001209570">
    <property type="component" value="Unassembled WGS sequence"/>
</dbReference>
<dbReference type="AlphaFoldDB" id="A0AAD5Q6Y7"/>